<comment type="similarity">
    <text evidence="2">Belongs to the TAF8 family.</text>
</comment>
<evidence type="ECO:0000313" key="10">
    <source>
        <dbReference type="Proteomes" id="UP000282876"/>
    </source>
</evidence>
<evidence type="ECO:0000256" key="6">
    <source>
        <dbReference type="ARBA" id="ARBA00023242"/>
    </source>
</evidence>
<evidence type="ECO:0000259" key="7">
    <source>
        <dbReference type="Pfam" id="PF07524"/>
    </source>
</evidence>
<dbReference type="InterPro" id="IPR037818">
    <property type="entry name" value="TAF8"/>
</dbReference>
<comment type="caution">
    <text evidence="9">The sequence shown here is derived from an EMBL/GenBank/DDBJ whole genome shotgun (WGS) entry which is preliminary data.</text>
</comment>
<dbReference type="CDD" id="cd00076">
    <property type="entry name" value="HFD_SF"/>
    <property type="match status" value="1"/>
</dbReference>
<dbReference type="CDD" id="cd08049">
    <property type="entry name" value="TAF8"/>
    <property type="match status" value="1"/>
</dbReference>
<keyword evidence="5" id="KW-0804">Transcription</keyword>
<dbReference type="InterPro" id="IPR006565">
    <property type="entry name" value="BTP"/>
</dbReference>
<keyword evidence="4" id="KW-0805">Transcription regulation</keyword>
<dbReference type="Pfam" id="PF07524">
    <property type="entry name" value="Bromo_TP"/>
    <property type="match status" value="1"/>
</dbReference>
<evidence type="ECO:0000256" key="2">
    <source>
        <dbReference type="ARBA" id="ARBA00008767"/>
    </source>
</evidence>
<dbReference type="PANTHER" id="PTHR46469:SF1">
    <property type="entry name" value="TRANSCRIPTION INITIATION FACTOR TFIID SUBUNIT 8"/>
    <property type="match status" value="1"/>
</dbReference>
<sequence length="166" mass="19786">MKKVLAHCIARALKNTGFDSFNQKAMHYFIEITELYMQRVLICIKNNSAHCGRSRTTLLDLINKIPLEEVFSFDYVDYPHETEEKKENYVSPISAQVEKFMYIYEFMPPFPSLHTFKETIIKEKRTRSRARDVKDRIEQRNKIIESLFVLAKASKKKKFINYLYDE</sequence>
<dbReference type="GO" id="GO:0046982">
    <property type="term" value="F:protein heterodimerization activity"/>
    <property type="evidence" value="ECO:0007669"/>
    <property type="project" value="InterPro"/>
</dbReference>
<dbReference type="GO" id="GO:0005669">
    <property type="term" value="C:transcription factor TFIID complex"/>
    <property type="evidence" value="ECO:0007669"/>
    <property type="project" value="InterPro"/>
</dbReference>
<dbReference type="InterPro" id="IPR019473">
    <property type="entry name" value="TFIID_su8_C"/>
</dbReference>
<evidence type="ECO:0000256" key="5">
    <source>
        <dbReference type="ARBA" id="ARBA00023163"/>
    </source>
</evidence>
<organism evidence="9 10">
    <name type="scientific">Tubulinosema ratisbonensis</name>
    <dbReference type="NCBI Taxonomy" id="291195"/>
    <lineage>
        <taxon>Eukaryota</taxon>
        <taxon>Fungi</taxon>
        <taxon>Fungi incertae sedis</taxon>
        <taxon>Microsporidia</taxon>
        <taxon>Tubulinosematoidea</taxon>
        <taxon>Tubulinosematidae</taxon>
        <taxon>Tubulinosema</taxon>
    </lineage>
</organism>
<feature type="domain" description="Bromodomain associated" evidence="7">
    <location>
        <begin position="3"/>
        <end position="63"/>
    </location>
</feature>
<gene>
    <name evidence="9" type="ORF">TUBRATIS_11460</name>
</gene>
<dbReference type="GO" id="GO:0006367">
    <property type="term" value="P:transcription initiation at RNA polymerase II promoter"/>
    <property type="evidence" value="ECO:0007669"/>
    <property type="project" value="TreeGrafter"/>
</dbReference>
<dbReference type="Proteomes" id="UP000282876">
    <property type="component" value="Unassembled WGS sequence"/>
</dbReference>
<feature type="domain" description="Transcription factor TFIID subunit 8 C-terminal" evidence="8">
    <location>
        <begin position="102"/>
        <end position="148"/>
    </location>
</feature>
<accession>A0A437AMV4</accession>
<dbReference type="OrthoDB" id="2193813at2759"/>
<evidence type="ECO:0000256" key="4">
    <source>
        <dbReference type="ARBA" id="ARBA00023015"/>
    </source>
</evidence>
<dbReference type="Pfam" id="PF10406">
    <property type="entry name" value="TAF8_C"/>
    <property type="match status" value="1"/>
</dbReference>
<comment type="subcellular location">
    <subcellularLocation>
        <location evidence="1">Nucleus</location>
    </subcellularLocation>
</comment>
<dbReference type="EMBL" id="RCSS01000240">
    <property type="protein sequence ID" value="RVD92357.1"/>
    <property type="molecule type" value="Genomic_DNA"/>
</dbReference>
<evidence type="ECO:0000256" key="3">
    <source>
        <dbReference type="ARBA" id="ARBA00017307"/>
    </source>
</evidence>
<reference evidence="9 10" key="1">
    <citation type="submission" date="2018-10" db="EMBL/GenBank/DDBJ databases">
        <title>Draft genome sequence of the microsporidian Tubulinosema ratisbonensis.</title>
        <authorList>
            <person name="Polonais V."/>
            <person name="Peyretaillade E."/>
            <person name="Niehus S."/>
            <person name="Wawrzyniak I."/>
            <person name="Franchet A."/>
            <person name="Gaspin C."/>
            <person name="Reichstadt M."/>
            <person name="Belser C."/>
            <person name="Labadie K."/>
            <person name="Delbac F."/>
            <person name="Ferrandon D."/>
        </authorList>
    </citation>
    <scope>NUCLEOTIDE SEQUENCE [LARGE SCALE GENOMIC DNA]</scope>
    <source>
        <strain evidence="9 10">Franzen</strain>
    </source>
</reference>
<proteinExistence type="inferred from homology"/>
<dbReference type="VEuPathDB" id="MicrosporidiaDB:TUBRATIS_11460"/>
<name>A0A437AMV4_9MICR</name>
<evidence type="ECO:0000259" key="8">
    <source>
        <dbReference type="Pfam" id="PF10406"/>
    </source>
</evidence>
<keyword evidence="6" id="KW-0539">Nucleus</keyword>
<protein>
    <recommendedName>
        <fullName evidence="3">Transcription initiation factor TFIID subunit 8</fullName>
    </recommendedName>
</protein>
<evidence type="ECO:0000256" key="1">
    <source>
        <dbReference type="ARBA" id="ARBA00004123"/>
    </source>
</evidence>
<dbReference type="AlphaFoldDB" id="A0A437AMV4"/>
<dbReference type="Gene3D" id="1.10.20.10">
    <property type="entry name" value="Histone, subunit A"/>
    <property type="match status" value="1"/>
</dbReference>
<dbReference type="InterPro" id="IPR009072">
    <property type="entry name" value="Histone-fold"/>
</dbReference>
<keyword evidence="10" id="KW-1185">Reference proteome</keyword>
<dbReference type="PANTHER" id="PTHR46469">
    <property type="entry name" value="TRANSCRIPTION INITIATION FACTOR TFIID SUBUNIT 8"/>
    <property type="match status" value="1"/>
</dbReference>
<evidence type="ECO:0000313" key="9">
    <source>
        <dbReference type="EMBL" id="RVD92357.1"/>
    </source>
</evidence>